<evidence type="ECO:0000256" key="1">
    <source>
        <dbReference type="SAM" id="MobiDB-lite"/>
    </source>
</evidence>
<sequence>MARGFLFFSSFLLHPNKDIQNAYNHKDHVPHAARSTSTGLPGSGRRPPPPEPSYQPGGSGLYRSGHAQQTQVIAHVPPATTHHRRRRSAAPNLQGTSPPSPTSNNLPQERDDWVPEAAH</sequence>
<feature type="region of interest" description="Disordered" evidence="1">
    <location>
        <begin position="23"/>
        <end position="119"/>
    </location>
</feature>
<evidence type="ECO:0000313" key="3">
    <source>
        <dbReference type="Proteomes" id="UP000557566"/>
    </source>
</evidence>
<accession>A0A8H4LWK9</accession>
<organism evidence="2 3">
    <name type="scientific">Ophiocordyceps sinensis</name>
    <dbReference type="NCBI Taxonomy" id="72228"/>
    <lineage>
        <taxon>Eukaryota</taxon>
        <taxon>Fungi</taxon>
        <taxon>Dikarya</taxon>
        <taxon>Ascomycota</taxon>
        <taxon>Pezizomycotina</taxon>
        <taxon>Sordariomycetes</taxon>
        <taxon>Hypocreomycetidae</taxon>
        <taxon>Hypocreales</taxon>
        <taxon>Ophiocordycipitaceae</taxon>
        <taxon>Ophiocordyceps</taxon>
    </lineage>
</organism>
<dbReference type="Proteomes" id="UP000557566">
    <property type="component" value="Unassembled WGS sequence"/>
</dbReference>
<dbReference type="AlphaFoldDB" id="A0A8H4LWK9"/>
<proteinExistence type="predicted"/>
<evidence type="ECO:0000313" key="2">
    <source>
        <dbReference type="EMBL" id="KAF4506929.1"/>
    </source>
</evidence>
<reference evidence="2 3" key="1">
    <citation type="journal article" date="2020" name="Genome Biol. Evol.">
        <title>A new high-quality draft genome assembly of the Chinese cordyceps Ophiocordyceps sinensis.</title>
        <authorList>
            <person name="Shu R."/>
            <person name="Zhang J."/>
            <person name="Meng Q."/>
            <person name="Zhang H."/>
            <person name="Zhou G."/>
            <person name="Li M."/>
            <person name="Wu P."/>
            <person name="Zhao Y."/>
            <person name="Chen C."/>
            <person name="Qin Q."/>
        </authorList>
    </citation>
    <scope>NUCLEOTIDE SEQUENCE [LARGE SCALE GENOMIC DNA]</scope>
    <source>
        <strain evidence="2 3">IOZ07</strain>
    </source>
</reference>
<feature type="compositionally biased region" description="Basic and acidic residues" evidence="1">
    <location>
        <begin position="108"/>
        <end position="119"/>
    </location>
</feature>
<gene>
    <name evidence="2" type="ORF">G6O67_005614</name>
</gene>
<keyword evidence="3" id="KW-1185">Reference proteome</keyword>
<protein>
    <submittedName>
        <fullName evidence="2">Uncharacterized protein</fullName>
    </submittedName>
</protein>
<comment type="caution">
    <text evidence="2">The sequence shown here is derived from an EMBL/GenBank/DDBJ whole genome shotgun (WGS) entry which is preliminary data.</text>
</comment>
<name>A0A8H4LWK9_9HYPO</name>
<dbReference type="EMBL" id="JAAVMX010000006">
    <property type="protein sequence ID" value="KAF4506929.1"/>
    <property type="molecule type" value="Genomic_DNA"/>
</dbReference>